<dbReference type="NCBIfam" id="TIGR03592">
    <property type="entry name" value="yidC_oxa1_cterm"/>
    <property type="match status" value="1"/>
</dbReference>
<protein>
    <recommendedName>
        <fullName evidence="3">Membrane protein insertase YidC</fullName>
    </recommendedName>
    <alternativeName>
        <fullName evidence="15">Foldase YidC</fullName>
    </alternativeName>
    <alternativeName>
        <fullName evidence="14">Membrane integrase YidC</fullName>
    </alternativeName>
    <alternativeName>
        <fullName evidence="13">Membrane protein YidC</fullName>
    </alternativeName>
</protein>
<dbReference type="OMA" id="VIHNNPT"/>
<evidence type="ECO:0000256" key="8">
    <source>
        <dbReference type="ARBA" id="ARBA00022989"/>
    </source>
</evidence>
<evidence type="ECO:0000256" key="14">
    <source>
        <dbReference type="ARBA" id="ARBA00033245"/>
    </source>
</evidence>
<evidence type="ECO:0000256" key="12">
    <source>
        <dbReference type="ARBA" id="ARBA00026028"/>
    </source>
</evidence>
<dbReference type="InterPro" id="IPR028055">
    <property type="entry name" value="YidC/Oxa/ALB_C"/>
</dbReference>
<evidence type="ECO:0000256" key="2">
    <source>
        <dbReference type="ARBA" id="ARBA00010527"/>
    </source>
</evidence>
<feature type="transmembrane region" description="Helical" evidence="18">
    <location>
        <begin position="191"/>
        <end position="210"/>
    </location>
</feature>
<dbReference type="GO" id="GO:0005886">
    <property type="term" value="C:plasma membrane"/>
    <property type="evidence" value="ECO:0007669"/>
    <property type="project" value="UniProtKB-SubCell"/>
</dbReference>
<feature type="domain" description="Membrane insertase YidC/Oxa/ALB C-terminal" evidence="19">
    <location>
        <begin position="33"/>
        <end position="274"/>
    </location>
</feature>
<keyword evidence="6 16" id="KW-0812">Transmembrane</keyword>
<evidence type="ECO:0000256" key="7">
    <source>
        <dbReference type="ARBA" id="ARBA00022927"/>
    </source>
</evidence>
<keyword evidence="9 18" id="KW-0472">Membrane</keyword>
<dbReference type="EMBL" id="MRBO01000506">
    <property type="protein sequence ID" value="KAB2583761.1"/>
    <property type="molecule type" value="Genomic_DNA"/>
</dbReference>
<evidence type="ECO:0000313" key="22">
    <source>
        <dbReference type="Proteomes" id="UP000325576"/>
    </source>
</evidence>
<dbReference type="RefSeq" id="WP_020908879.1">
    <property type="nucleotide sequence ID" value="NZ_CP070870.1"/>
</dbReference>
<reference evidence="21 23" key="2">
    <citation type="submission" date="2020-12" db="EMBL/GenBank/DDBJ databases">
        <title>Draft genome sequence of furan degrading bacterial strain FUR100.</title>
        <authorList>
            <person name="Woiski C."/>
        </authorList>
    </citation>
    <scope>NUCLEOTIDE SEQUENCE [LARGE SCALE GENOMIC DNA]</scope>
    <source>
        <strain evidence="21 23">FUR100</strain>
    </source>
</reference>
<evidence type="ECO:0000256" key="9">
    <source>
        <dbReference type="ARBA" id="ARBA00023136"/>
    </source>
</evidence>
<evidence type="ECO:0000256" key="16">
    <source>
        <dbReference type="RuleBase" id="RU003945"/>
    </source>
</evidence>
<name>A0A0C3A743_RHOER</name>
<dbReference type="InterPro" id="IPR047196">
    <property type="entry name" value="YidC_ALB_C"/>
</dbReference>
<keyword evidence="5" id="KW-1003">Cell membrane</keyword>
<feature type="transmembrane region" description="Helical" evidence="18">
    <location>
        <begin position="30"/>
        <end position="49"/>
    </location>
</feature>
<dbReference type="CDD" id="cd20070">
    <property type="entry name" value="5TM_YidC_Alb3"/>
    <property type="match status" value="1"/>
</dbReference>
<dbReference type="GO" id="GO:0015031">
    <property type="term" value="P:protein transport"/>
    <property type="evidence" value="ECO:0007669"/>
    <property type="project" value="UniProtKB-KW"/>
</dbReference>
<sequence length="318" mass="34731">MLDFVYYPVSGILWFWHKVFSLISGSPDNGVVWALSVVFLVFTLKALLFKPFVKQVRTQLVMQKLQPQIKALQKKYSGDRQKLTVEMAKLQKEHNYSPLLGCLPMLVQAPVFIGLYHVLRSFNRTGAASHVPFLSPTEPMSVADNANTANYFFSASDVQSFLDAKLFGAPLSAMISSPAAQLEAFGDVSRISIILVAVPLMIFAAVATHFTSRASIARQVDTGTVNPQTAIMNKLALWVFPVGVIAFGAFAPVAILLYFVSNNCWTLGQQHLVYGRIAAEQKEAESSPTPGVTAPPSPRVAAAPPLPGAKPIRAKRKR</sequence>
<comment type="subunit">
    <text evidence="12">Interacts with the Sec translocase complex via SecD. Specifically interacts with transmembrane segments of nascent integral membrane proteins during membrane integration.</text>
</comment>
<feature type="region of interest" description="Disordered" evidence="17">
    <location>
        <begin position="284"/>
        <end position="318"/>
    </location>
</feature>
<evidence type="ECO:0000256" key="10">
    <source>
        <dbReference type="ARBA" id="ARBA00023186"/>
    </source>
</evidence>
<evidence type="ECO:0000259" key="19">
    <source>
        <dbReference type="Pfam" id="PF02096"/>
    </source>
</evidence>
<keyword evidence="4" id="KW-0813">Transport</keyword>
<evidence type="ECO:0000256" key="17">
    <source>
        <dbReference type="SAM" id="MobiDB-lite"/>
    </source>
</evidence>
<comment type="similarity">
    <text evidence="2">Belongs to the OXA1/ALB3/YidC family. Type 1 subfamily.</text>
</comment>
<evidence type="ECO:0000256" key="1">
    <source>
        <dbReference type="ARBA" id="ARBA00004651"/>
    </source>
</evidence>
<evidence type="ECO:0000313" key="23">
    <source>
        <dbReference type="Proteomes" id="UP000627573"/>
    </source>
</evidence>
<evidence type="ECO:0000256" key="13">
    <source>
        <dbReference type="ARBA" id="ARBA00031538"/>
    </source>
</evidence>
<feature type="transmembrane region" description="Helical" evidence="18">
    <location>
        <begin position="235"/>
        <end position="260"/>
    </location>
</feature>
<dbReference type="Proteomes" id="UP000325576">
    <property type="component" value="Unassembled WGS sequence"/>
</dbReference>
<evidence type="ECO:0000256" key="4">
    <source>
        <dbReference type="ARBA" id="ARBA00022448"/>
    </source>
</evidence>
<dbReference type="GO" id="GO:0032977">
    <property type="term" value="F:membrane insertase activity"/>
    <property type="evidence" value="ECO:0007669"/>
    <property type="project" value="InterPro"/>
</dbReference>
<keyword evidence="10" id="KW-0143">Chaperone</keyword>
<evidence type="ECO:0000256" key="6">
    <source>
        <dbReference type="ARBA" id="ARBA00022692"/>
    </source>
</evidence>
<evidence type="ECO:0000256" key="11">
    <source>
        <dbReference type="ARBA" id="ARBA00025034"/>
    </source>
</evidence>
<comment type="subcellular location">
    <subcellularLocation>
        <location evidence="1">Cell membrane</location>
        <topology evidence="1">Multi-pass membrane protein</topology>
    </subcellularLocation>
    <subcellularLocation>
        <location evidence="16">Membrane</location>
        <topology evidence="16">Multi-pass membrane protein</topology>
    </subcellularLocation>
</comment>
<evidence type="ECO:0000256" key="5">
    <source>
        <dbReference type="ARBA" id="ARBA00022475"/>
    </source>
</evidence>
<comment type="function">
    <text evidence="11">Required for the insertion and/or proper folding and/or complex formation of integral membrane proteins into the membrane. Involved in integration of membrane proteins that insert both dependently and independently of the Sec translocase complex, as well as at least some lipoproteins. Aids folding of multispanning membrane proteins.</text>
</comment>
<dbReference type="AlphaFoldDB" id="A0A0C3A743"/>
<dbReference type="NCBIfam" id="NF002899">
    <property type="entry name" value="PRK03449.1"/>
    <property type="match status" value="1"/>
</dbReference>
<evidence type="ECO:0000256" key="3">
    <source>
        <dbReference type="ARBA" id="ARBA00015325"/>
    </source>
</evidence>
<reference evidence="20 22" key="1">
    <citation type="journal article" date="2017" name="Poromechanics V (2013)">
        <title>Genomic Characterization of the Arsenic-Tolerant Actinobacterium, &lt;i&gt;Rhodococcus erythropolis&lt;/i&gt; S43.</title>
        <authorList>
            <person name="Retamal-Morales G."/>
            <person name="Mehnert M."/>
            <person name="Schwabe R."/>
            <person name="Tischler D."/>
            <person name="Schloemann M."/>
            <person name="Levican G.J."/>
        </authorList>
    </citation>
    <scope>NUCLEOTIDE SEQUENCE [LARGE SCALE GENOMIC DNA]</scope>
    <source>
        <strain evidence="20 22">S43</strain>
    </source>
</reference>
<evidence type="ECO:0000256" key="15">
    <source>
        <dbReference type="ARBA" id="ARBA00033342"/>
    </source>
</evidence>
<keyword evidence="7" id="KW-0653">Protein transport</keyword>
<keyword evidence="23" id="KW-1185">Reference proteome</keyword>
<gene>
    <name evidence="21" type="primary">yidC</name>
    <name evidence="20" type="ORF">BS297_19005</name>
    <name evidence="21" type="ORF">I3517_13295</name>
</gene>
<evidence type="ECO:0000256" key="18">
    <source>
        <dbReference type="SAM" id="Phobius"/>
    </source>
</evidence>
<dbReference type="EMBL" id="JAECSB010000039">
    <property type="protein sequence ID" value="MBH5143586.1"/>
    <property type="molecule type" value="Genomic_DNA"/>
</dbReference>
<dbReference type="Proteomes" id="UP000627573">
    <property type="component" value="Unassembled WGS sequence"/>
</dbReference>
<evidence type="ECO:0000313" key="21">
    <source>
        <dbReference type="EMBL" id="MBH5143586.1"/>
    </source>
</evidence>
<dbReference type="GO" id="GO:0051205">
    <property type="term" value="P:protein insertion into membrane"/>
    <property type="evidence" value="ECO:0007669"/>
    <property type="project" value="TreeGrafter"/>
</dbReference>
<dbReference type="InterPro" id="IPR001708">
    <property type="entry name" value="YidC/ALB3/OXA1/COX18"/>
</dbReference>
<comment type="caution">
    <text evidence="21">The sequence shown here is derived from an EMBL/GenBank/DDBJ whole genome shotgun (WGS) entry which is preliminary data.</text>
</comment>
<dbReference type="Pfam" id="PF02096">
    <property type="entry name" value="60KD_IMP"/>
    <property type="match status" value="1"/>
</dbReference>
<feature type="compositionally biased region" description="Pro residues" evidence="17">
    <location>
        <begin position="293"/>
        <end position="308"/>
    </location>
</feature>
<dbReference type="PANTHER" id="PTHR12428:SF65">
    <property type="entry name" value="CYTOCHROME C OXIDASE ASSEMBLY PROTEIN COX18, MITOCHONDRIAL"/>
    <property type="match status" value="1"/>
</dbReference>
<accession>A0A0C3A743</accession>
<proteinExistence type="inferred from homology"/>
<organism evidence="21 23">
    <name type="scientific">Rhodococcus erythropolis</name>
    <name type="common">Arthrobacter picolinophilus</name>
    <dbReference type="NCBI Taxonomy" id="1833"/>
    <lineage>
        <taxon>Bacteria</taxon>
        <taxon>Bacillati</taxon>
        <taxon>Actinomycetota</taxon>
        <taxon>Actinomycetes</taxon>
        <taxon>Mycobacteriales</taxon>
        <taxon>Nocardiaceae</taxon>
        <taxon>Rhodococcus</taxon>
        <taxon>Rhodococcus erythropolis group</taxon>
    </lineage>
</organism>
<dbReference type="PANTHER" id="PTHR12428">
    <property type="entry name" value="OXA1"/>
    <property type="match status" value="1"/>
</dbReference>
<evidence type="ECO:0000313" key="20">
    <source>
        <dbReference type="EMBL" id="KAB2583761.1"/>
    </source>
</evidence>
<keyword evidence="8 18" id="KW-1133">Transmembrane helix</keyword>